<feature type="domain" description="VWFA" evidence="2">
    <location>
        <begin position="224"/>
        <end position="331"/>
    </location>
</feature>
<dbReference type="EMBL" id="JACIDO010000005">
    <property type="protein sequence ID" value="MBB3936639.1"/>
    <property type="molecule type" value="Genomic_DNA"/>
</dbReference>
<evidence type="ECO:0000313" key="3">
    <source>
        <dbReference type="EMBL" id="MBB3936639.1"/>
    </source>
</evidence>
<organism evidence="3 4">
    <name type="scientific">Aureimonas phyllosphaerae</name>
    <dbReference type="NCBI Taxonomy" id="1166078"/>
    <lineage>
        <taxon>Bacteria</taxon>
        <taxon>Pseudomonadati</taxon>
        <taxon>Pseudomonadota</taxon>
        <taxon>Alphaproteobacteria</taxon>
        <taxon>Hyphomicrobiales</taxon>
        <taxon>Aurantimonadaceae</taxon>
        <taxon>Aureimonas</taxon>
    </lineage>
</organism>
<evidence type="ECO:0000259" key="1">
    <source>
        <dbReference type="Pfam" id="PF13400"/>
    </source>
</evidence>
<dbReference type="InterPro" id="IPR028087">
    <property type="entry name" value="Tad_N"/>
</dbReference>
<dbReference type="Gene3D" id="3.40.50.410">
    <property type="entry name" value="von Willebrand factor, type A domain"/>
    <property type="match status" value="1"/>
</dbReference>
<dbReference type="RefSeq" id="WP_090962193.1">
    <property type="nucleotide sequence ID" value="NZ_FOOA01000005.1"/>
</dbReference>
<sequence>MTQKRPTSFGKDIRGNVATIFALSLIPLMGFTGLATDYAKSVLVKRRLELAIDSAALAAVRRTVEIINDGNQTQAQAIAAGEREGKAYLAAQAVRIVDASLNSSDVTVTIKGEVVSSETRYDASVPTVFAQLFDVERFQVGGSSGASVTLPPYVNVHVLVDISQSMGIGATAVDQEIIRNMQVRRFNGGGSWVGSNGCAFGCHILQSEFKSNNPAYPTKSTYQMAHENGARMRIDVVRDAVGKLANSLLQREDKRYQVALHTFHSSFNTPLELTDSASKAEAAIGNLGPSTREGGTNAHVAFKQLQGIIGTPGDGLTRLKAKAIVVVMTDGTEDTQMEYPDRDGITWDPNFVYFEPTAGDWGGRIQSFDPGMCAPLKTRGVRVIALNTKYLIPVGDSNPKFTAIRDWLYWYIENNMAKCVSGDGDYYDASSPADINRAIDQIISSISKPLALTH</sequence>
<feature type="domain" description="Putative Flp pilus-assembly TadG-like N-terminal" evidence="1">
    <location>
        <begin position="15"/>
        <end position="61"/>
    </location>
</feature>
<evidence type="ECO:0000313" key="4">
    <source>
        <dbReference type="Proteomes" id="UP000531216"/>
    </source>
</evidence>
<dbReference type="OrthoDB" id="7522752at2"/>
<dbReference type="Pfam" id="PF13400">
    <property type="entry name" value="Tad"/>
    <property type="match status" value="1"/>
</dbReference>
<dbReference type="AlphaFoldDB" id="A0A7W6BV49"/>
<dbReference type="Proteomes" id="UP000531216">
    <property type="component" value="Unassembled WGS sequence"/>
</dbReference>
<keyword evidence="4" id="KW-1185">Reference proteome</keyword>
<comment type="caution">
    <text evidence="3">The sequence shown here is derived from an EMBL/GenBank/DDBJ whole genome shotgun (WGS) entry which is preliminary data.</text>
</comment>
<name>A0A7W6BV49_9HYPH</name>
<proteinExistence type="predicted"/>
<dbReference type="SUPFAM" id="SSF53300">
    <property type="entry name" value="vWA-like"/>
    <property type="match status" value="1"/>
</dbReference>
<dbReference type="InterPro" id="IPR002035">
    <property type="entry name" value="VWF_A"/>
</dbReference>
<evidence type="ECO:0000259" key="2">
    <source>
        <dbReference type="Pfam" id="PF13519"/>
    </source>
</evidence>
<reference evidence="3 4" key="1">
    <citation type="submission" date="2020-08" db="EMBL/GenBank/DDBJ databases">
        <title>Genomic Encyclopedia of Type Strains, Phase IV (KMG-IV): sequencing the most valuable type-strain genomes for metagenomic binning, comparative biology and taxonomic classification.</title>
        <authorList>
            <person name="Goeker M."/>
        </authorList>
    </citation>
    <scope>NUCLEOTIDE SEQUENCE [LARGE SCALE GENOMIC DNA]</scope>
    <source>
        <strain evidence="3 4">DSM 25024</strain>
    </source>
</reference>
<dbReference type="InterPro" id="IPR036465">
    <property type="entry name" value="vWFA_dom_sf"/>
</dbReference>
<accession>A0A7W6BV49</accession>
<gene>
    <name evidence="3" type="ORF">GGR05_002793</name>
</gene>
<protein>
    <submittedName>
        <fullName evidence="3">Flp pilus assembly protein TadG</fullName>
    </submittedName>
</protein>
<dbReference type="Pfam" id="PF13519">
    <property type="entry name" value="VWA_2"/>
    <property type="match status" value="1"/>
</dbReference>